<feature type="transmembrane region" description="Helical" evidence="10">
    <location>
        <begin position="245"/>
        <end position="267"/>
    </location>
</feature>
<feature type="transmembrane region" description="Helical" evidence="10">
    <location>
        <begin position="63"/>
        <end position="88"/>
    </location>
</feature>
<evidence type="ECO:0000256" key="3">
    <source>
        <dbReference type="ARBA" id="ARBA00022606"/>
    </source>
</evidence>
<keyword evidence="5 10" id="KW-0552">Olfaction</keyword>
<dbReference type="EMBL" id="DYDO01000001">
    <property type="protein sequence ID" value="DBA32232.1"/>
    <property type="molecule type" value="Genomic_DNA"/>
</dbReference>
<keyword evidence="10" id="KW-1003">Cell membrane</keyword>
<dbReference type="SUPFAM" id="SSF81321">
    <property type="entry name" value="Family A G protein-coupled receptor-like"/>
    <property type="match status" value="1"/>
</dbReference>
<evidence type="ECO:0000256" key="10">
    <source>
        <dbReference type="RuleBase" id="RU363047"/>
    </source>
</evidence>
<dbReference type="Gene3D" id="1.20.1070.10">
    <property type="entry name" value="Rhodopsin 7-helix transmembrane proteins"/>
    <property type="match status" value="1"/>
</dbReference>
<keyword evidence="3 10" id="KW-0716">Sensory transduction</keyword>
<evidence type="ECO:0000256" key="1">
    <source>
        <dbReference type="ARBA" id="ARBA00002936"/>
    </source>
</evidence>
<dbReference type="PROSITE" id="PS00237">
    <property type="entry name" value="G_PROTEIN_RECEP_F1_1"/>
    <property type="match status" value="1"/>
</dbReference>
<evidence type="ECO:0000256" key="6">
    <source>
        <dbReference type="ARBA" id="ARBA00022989"/>
    </source>
</evidence>
<dbReference type="AlphaFoldDB" id="A0AAV3AYZ6"/>
<organism evidence="12 13">
    <name type="scientific">Pyxicephalus adspersus</name>
    <name type="common">African bullfrog</name>
    <dbReference type="NCBI Taxonomy" id="30357"/>
    <lineage>
        <taxon>Eukaryota</taxon>
        <taxon>Metazoa</taxon>
        <taxon>Chordata</taxon>
        <taxon>Craniata</taxon>
        <taxon>Vertebrata</taxon>
        <taxon>Euteleostomi</taxon>
        <taxon>Amphibia</taxon>
        <taxon>Batrachia</taxon>
        <taxon>Anura</taxon>
        <taxon>Neobatrachia</taxon>
        <taxon>Ranoidea</taxon>
        <taxon>Pyxicephalidae</taxon>
        <taxon>Pyxicephalinae</taxon>
        <taxon>Pyxicephalus</taxon>
    </lineage>
</organism>
<evidence type="ECO:0000313" key="12">
    <source>
        <dbReference type="EMBL" id="DBA32232.1"/>
    </source>
</evidence>
<evidence type="ECO:0000259" key="11">
    <source>
        <dbReference type="PROSITE" id="PS50262"/>
    </source>
</evidence>
<dbReference type="InterPro" id="IPR000276">
    <property type="entry name" value="GPCR_Rhodpsn"/>
</dbReference>
<dbReference type="PRINTS" id="PR00237">
    <property type="entry name" value="GPCRRHODOPSN"/>
</dbReference>
<dbReference type="GO" id="GO:0004930">
    <property type="term" value="F:G protein-coupled receptor activity"/>
    <property type="evidence" value="ECO:0007669"/>
    <property type="project" value="UniProtKB-KW"/>
</dbReference>
<dbReference type="PANTHER" id="PTHR26450:SF156">
    <property type="entry name" value="OLFACTORY RECEPTOR 52R1"/>
    <property type="match status" value="1"/>
</dbReference>
<feature type="transmembrane region" description="Helical" evidence="10">
    <location>
        <begin position="25"/>
        <end position="51"/>
    </location>
</feature>
<dbReference type="InterPro" id="IPR000725">
    <property type="entry name" value="Olfact_rcpt"/>
</dbReference>
<dbReference type="InterPro" id="IPR050402">
    <property type="entry name" value="OR51/52/56-like"/>
</dbReference>
<evidence type="ECO:0000313" key="13">
    <source>
        <dbReference type="Proteomes" id="UP001181693"/>
    </source>
</evidence>
<keyword evidence="4 9" id="KW-0812">Transmembrane</keyword>
<feature type="transmembrane region" description="Helical" evidence="10">
    <location>
        <begin position="199"/>
        <end position="224"/>
    </location>
</feature>
<comment type="similarity">
    <text evidence="9">Belongs to the G-protein coupled receptor 1 family.</text>
</comment>
<comment type="subcellular location">
    <subcellularLocation>
        <location evidence="10">Cell membrane</location>
        <topology evidence="10">Multi-pass membrane protein</topology>
    </subcellularLocation>
    <subcellularLocation>
        <location evidence="2">Membrane</location>
        <topology evidence="2">Multi-pass membrane protein</topology>
    </subcellularLocation>
</comment>
<dbReference type="GO" id="GO:0005886">
    <property type="term" value="C:plasma membrane"/>
    <property type="evidence" value="ECO:0007669"/>
    <property type="project" value="UniProtKB-SubCell"/>
</dbReference>
<dbReference type="FunFam" id="1.20.1070.10:FF:000006">
    <property type="entry name" value="Olfactory receptor"/>
    <property type="match status" value="1"/>
</dbReference>
<name>A0AAV3AYZ6_PYXAD</name>
<evidence type="ECO:0000256" key="8">
    <source>
        <dbReference type="ARBA" id="ARBA00023224"/>
    </source>
</evidence>
<dbReference type="PROSITE" id="PS50262">
    <property type="entry name" value="G_PROTEIN_RECEP_F1_2"/>
    <property type="match status" value="1"/>
</dbReference>
<keyword evidence="6 10" id="KW-1133">Transmembrane helix</keyword>
<feature type="transmembrane region" description="Helical" evidence="10">
    <location>
        <begin position="142"/>
        <end position="165"/>
    </location>
</feature>
<reference evidence="12" key="1">
    <citation type="thesis" date="2020" institute="ProQuest LLC" country="789 East Eisenhower Parkway, Ann Arbor, MI, USA">
        <title>Comparative Genomics and Chromosome Evolution.</title>
        <authorList>
            <person name="Mudd A.B."/>
        </authorList>
    </citation>
    <scope>NUCLEOTIDE SEQUENCE</scope>
    <source>
        <strain evidence="12">1538</strain>
        <tissue evidence="12">Blood</tissue>
    </source>
</reference>
<dbReference type="GO" id="GO:0004984">
    <property type="term" value="F:olfactory receptor activity"/>
    <property type="evidence" value="ECO:0007669"/>
    <property type="project" value="InterPro"/>
</dbReference>
<feature type="transmembrane region" description="Helical" evidence="10">
    <location>
        <begin position="273"/>
        <end position="293"/>
    </location>
</feature>
<feature type="transmembrane region" description="Helical" evidence="10">
    <location>
        <begin position="100"/>
        <end position="122"/>
    </location>
</feature>
<gene>
    <name evidence="12" type="ORF">GDO54_000040</name>
</gene>
<keyword evidence="8 9" id="KW-0807">Transducer</keyword>
<protein>
    <recommendedName>
        <fullName evidence="10">Olfactory receptor</fullName>
    </recommendedName>
</protein>
<evidence type="ECO:0000256" key="2">
    <source>
        <dbReference type="ARBA" id="ARBA00004141"/>
    </source>
</evidence>
<feature type="domain" description="G-protein coupled receptors family 1 profile" evidence="11">
    <location>
        <begin position="43"/>
        <end position="293"/>
    </location>
</feature>
<dbReference type="PRINTS" id="PR00245">
    <property type="entry name" value="OLFACTORYR"/>
</dbReference>
<dbReference type="InterPro" id="IPR017452">
    <property type="entry name" value="GPCR_Rhodpsn_7TM"/>
</dbReference>
<proteinExistence type="inferred from homology"/>
<dbReference type="Proteomes" id="UP001181693">
    <property type="component" value="Unassembled WGS sequence"/>
</dbReference>
<keyword evidence="13" id="KW-1185">Reference proteome</keyword>
<dbReference type="PANTHER" id="PTHR26450">
    <property type="entry name" value="OLFACTORY RECEPTOR 56B1-RELATED"/>
    <property type="match status" value="1"/>
</dbReference>
<accession>A0AAV3AYZ6</accession>
<keyword evidence="9" id="KW-0297">G-protein coupled receptor</keyword>
<evidence type="ECO:0000256" key="9">
    <source>
        <dbReference type="RuleBase" id="RU000688"/>
    </source>
</evidence>
<evidence type="ECO:0000256" key="4">
    <source>
        <dbReference type="ARBA" id="ARBA00022692"/>
    </source>
</evidence>
<evidence type="ECO:0000256" key="5">
    <source>
        <dbReference type="ARBA" id="ARBA00022725"/>
    </source>
</evidence>
<keyword evidence="7 10" id="KW-0472">Membrane</keyword>
<comment type="caution">
    <text evidence="12">The sequence shown here is derived from an EMBL/GenBank/DDBJ whole genome shotgun (WGS) entry which is preliminary data.</text>
</comment>
<sequence>MLPENLSAFYPSVFVLEGLPGFEWAFIWISFPIFIMYVMALLGNSLLLILIVTEKHLHSPMYYFLFTLFVTDMIVSNTVVPKILAIFWLNLKEIDSFSCYVQMFFVHYFSALESGILLAMAFDRYVAICNPLHYTTTLSNMLIAKIAIVLLIRGFIIVTPCPVMASKLPFCQTRHIAHCYCDHMAVVTLACTDITINSIFGLTVVLLVVILDVTFIAVSYFFILRTVLKLSSKAAKNKAFSTCTSHVFVFLSSYTLGLISCVTYRIGHITPSIHILLSVFYLLIPPAINPIIYGVKTKEIRTAVCNLI</sequence>
<dbReference type="Pfam" id="PF13853">
    <property type="entry name" value="7tm_4"/>
    <property type="match status" value="1"/>
</dbReference>
<dbReference type="SMART" id="SM01381">
    <property type="entry name" value="7TM_GPCR_Srsx"/>
    <property type="match status" value="1"/>
</dbReference>
<evidence type="ECO:0000256" key="7">
    <source>
        <dbReference type="ARBA" id="ARBA00023136"/>
    </source>
</evidence>
<keyword evidence="9" id="KW-0675">Receptor</keyword>
<comment type="function">
    <text evidence="1">Odorant receptor.</text>
</comment>